<name>A0AA40KKR6_9HYME</name>
<dbReference type="AlphaFoldDB" id="A0AA40KKR6"/>
<sequence>MMEEDAVRRDDKSEKDKLLLKLRQYVASDPNFPRIMLPFDFCLEQKSFLRYTKKHQKPVDDIFGTLDPSLTINGLTKATISTCATEITSIPRVGRACSQQFNS</sequence>
<accession>A0AA40KKR6</accession>
<protein>
    <submittedName>
        <fullName evidence="1">Uncharacterized protein</fullName>
    </submittedName>
</protein>
<evidence type="ECO:0000313" key="2">
    <source>
        <dbReference type="Proteomes" id="UP001177670"/>
    </source>
</evidence>
<evidence type="ECO:0000313" key="1">
    <source>
        <dbReference type="EMBL" id="KAK1123911.1"/>
    </source>
</evidence>
<dbReference type="Proteomes" id="UP001177670">
    <property type="component" value="Unassembled WGS sequence"/>
</dbReference>
<dbReference type="EMBL" id="JAHYIQ010000019">
    <property type="protein sequence ID" value="KAK1123911.1"/>
    <property type="molecule type" value="Genomic_DNA"/>
</dbReference>
<keyword evidence="2" id="KW-1185">Reference proteome</keyword>
<organism evidence="1 2">
    <name type="scientific">Melipona bicolor</name>
    <dbReference type="NCBI Taxonomy" id="60889"/>
    <lineage>
        <taxon>Eukaryota</taxon>
        <taxon>Metazoa</taxon>
        <taxon>Ecdysozoa</taxon>
        <taxon>Arthropoda</taxon>
        <taxon>Hexapoda</taxon>
        <taxon>Insecta</taxon>
        <taxon>Pterygota</taxon>
        <taxon>Neoptera</taxon>
        <taxon>Endopterygota</taxon>
        <taxon>Hymenoptera</taxon>
        <taxon>Apocrita</taxon>
        <taxon>Aculeata</taxon>
        <taxon>Apoidea</taxon>
        <taxon>Anthophila</taxon>
        <taxon>Apidae</taxon>
        <taxon>Melipona</taxon>
    </lineage>
</organism>
<comment type="caution">
    <text evidence="1">The sequence shown here is derived from an EMBL/GenBank/DDBJ whole genome shotgun (WGS) entry which is preliminary data.</text>
</comment>
<proteinExistence type="predicted"/>
<gene>
    <name evidence="1" type="ORF">K0M31_006941</name>
</gene>
<reference evidence="1" key="1">
    <citation type="submission" date="2021-10" db="EMBL/GenBank/DDBJ databases">
        <title>Melipona bicolor Genome sequencing and assembly.</title>
        <authorList>
            <person name="Araujo N.S."/>
            <person name="Arias M.C."/>
        </authorList>
    </citation>
    <scope>NUCLEOTIDE SEQUENCE</scope>
    <source>
        <strain evidence="1">USP_2M_L1-L4_2017</strain>
        <tissue evidence="1">Whole body</tissue>
    </source>
</reference>